<gene>
    <name evidence="2" type="ordered locus">Maqu_3893</name>
</gene>
<dbReference type="InterPro" id="IPR001638">
    <property type="entry name" value="Solute-binding_3/MltF_N"/>
</dbReference>
<sequence length="252" mass="28374">MSFWGKYSAVSASGNNSGRSRQPALGSDKLYIYTENFPPYNMSSTGRAFEHNGDGIDGLCTEMVKAVLQASGLDYVIKLRNWDYGYNRALNKKNHGIFCTTYTESRAPQFKWVGPLANNLWTIFAPAGTNLQIDDLEDTRGLLYAGYRGDVMTEYLLERGYKVSEMESDDLNPKRLELGQVDLWIADQLAGPYFASQQDVEGLVPVYSFNKTELYLAMNMETPDEVIQKLNQGLETIKNNGIYEAIETKYGL</sequence>
<evidence type="ECO:0000259" key="1">
    <source>
        <dbReference type="Pfam" id="PF00497"/>
    </source>
</evidence>
<evidence type="ECO:0000313" key="2">
    <source>
        <dbReference type="EMBL" id="ABM20961.1"/>
    </source>
</evidence>
<dbReference type="OrthoDB" id="8587856at2"/>
<dbReference type="PANTHER" id="PTHR38834">
    <property type="entry name" value="PERIPLASMIC SUBSTRATE BINDING PROTEIN FAMILY 3"/>
    <property type="match status" value="1"/>
</dbReference>
<accession>A1U7J2</accession>
<dbReference type="Proteomes" id="UP000000998">
    <property type="component" value="Chromosome"/>
</dbReference>
<dbReference type="HOGENOM" id="CLU_064076_1_2_6"/>
<proteinExistence type="predicted"/>
<dbReference type="Pfam" id="PF00497">
    <property type="entry name" value="SBP_bac_3"/>
    <property type="match status" value="1"/>
</dbReference>
<dbReference type="PANTHER" id="PTHR38834:SF3">
    <property type="entry name" value="SOLUTE-BINDING PROTEIN FAMILY 3_N-TERMINAL DOMAIN-CONTAINING PROTEIN"/>
    <property type="match status" value="1"/>
</dbReference>
<dbReference type="SUPFAM" id="SSF53850">
    <property type="entry name" value="Periplasmic binding protein-like II"/>
    <property type="match status" value="1"/>
</dbReference>
<dbReference type="AlphaFoldDB" id="A1U7J2"/>
<feature type="domain" description="Solute-binding protein family 3/N-terminal" evidence="1">
    <location>
        <begin position="35"/>
        <end position="251"/>
    </location>
</feature>
<dbReference type="STRING" id="351348.Maqu_3893"/>
<organism evidence="2 3">
    <name type="scientific">Marinobacter nauticus (strain ATCC 700491 / DSM 11845 / VT8)</name>
    <name type="common">Marinobacter aquaeolei</name>
    <dbReference type="NCBI Taxonomy" id="351348"/>
    <lineage>
        <taxon>Bacteria</taxon>
        <taxon>Pseudomonadati</taxon>
        <taxon>Pseudomonadota</taxon>
        <taxon>Gammaproteobacteria</taxon>
        <taxon>Pseudomonadales</taxon>
        <taxon>Marinobacteraceae</taxon>
        <taxon>Marinobacter</taxon>
    </lineage>
</organism>
<dbReference type="KEGG" id="maq:Maqu_3893"/>
<evidence type="ECO:0000313" key="3">
    <source>
        <dbReference type="Proteomes" id="UP000000998"/>
    </source>
</evidence>
<dbReference type="RefSeq" id="WP_011787294.1">
    <property type="nucleotide sequence ID" value="NC_008740.1"/>
</dbReference>
<protein>
    <submittedName>
        <fullName evidence="2">Amino acid ABC transporter substrate-binding protein, PAAT family</fullName>
    </submittedName>
</protein>
<dbReference type="eggNOG" id="COG0834">
    <property type="taxonomic scope" value="Bacteria"/>
</dbReference>
<dbReference type="EMBL" id="CP000514">
    <property type="protein sequence ID" value="ABM20961.1"/>
    <property type="molecule type" value="Genomic_DNA"/>
</dbReference>
<reference evidence="3" key="1">
    <citation type="journal article" date="2011" name="Appl. Environ. Microbiol.">
        <title>Genomic potential of Marinobacter aquaeolei, a biogeochemical 'opportunitroph'.</title>
        <authorList>
            <person name="Singer E."/>
            <person name="Webb E.A."/>
            <person name="Nelson W.C."/>
            <person name="Heidelberg J.F."/>
            <person name="Ivanova N."/>
            <person name="Pati A."/>
            <person name="Edwards K.J."/>
        </authorList>
    </citation>
    <scope>NUCLEOTIDE SEQUENCE [LARGE SCALE GENOMIC DNA]</scope>
    <source>
        <strain evidence="3">ATCC 700491 / DSM 11845 / VT8</strain>
    </source>
</reference>
<dbReference type="Gene3D" id="3.40.190.10">
    <property type="entry name" value="Periplasmic binding protein-like II"/>
    <property type="match status" value="2"/>
</dbReference>
<name>A1U7J2_MARN8</name>